<dbReference type="KEGG" id="aplc:110980348"/>
<feature type="region of interest" description="Disordered" evidence="1">
    <location>
        <begin position="1"/>
        <end position="20"/>
    </location>
</feature>
<accession>A0A8B7YME1</accession>
<dbReference type="Gene3D" id="2.30.40.10">
    <property type="entry name" value="Urease, subunit C, domain 1"/>
    <property type="match status" value="1"/>
</dbReference>
<dbReference type="AlphaFoldDB" id="A0A8B7YME1"/>
<dbReference type="RefSeq" id="XP_022092641.1">
    <property type="nucleotide sequence ID" value="XM_022236949.1"/>
</dbReference>
<dbReference type="SUPFAM" id="SSF51338">
    <property type="entry name" value="Composite domain of metallo-dependent hydrolases"/>
    <property type="match status" value="1"/>
</dbReference>
<evidence type="ECO:0000313" key="4">
    <source>
        <dbReference type="RefSeq" id="XP_022092641.1"/>
    </source>
</evidence>
<dbReference type="InterPro" id="IPR013108">
    <property type="entry name" value="Amidohydro_3"/>
</dbReference>
<feature type="compositionally biased region" description="Polar residues" evidence="1">
    <location>
        <begin position="1"/>
        <end position="10"/>
    </location>
</feature>
<evidence type="ECO:0000313" key="3">
    <source>
        <dbReference type="Proteomes" id="UP000694845"/>
    </source>
</evidence>
<dbReference type="PANTHER" id="PTHR22642:SF2">
    <property type="entry name" value="PROTEIN LONG AFTER FAR-RED 3"/>
    <property type="match status" value="1"/>
</dbReference>
<dbReference type="PANTHER" id="PTHR22642">
    <property type="entry name" value="IMIDAZOLONEPROPIONASE"/>
    <property type="match status" value="1"/>
</dbReference>
<proteinExistence type="predicted"/>
<dbReference type="OMA" id="AILCAHM"/>
<dbReference type="GO" id="GO:0016810">
    <property type="term" value="F:hydrolase activity, acting on carbon-nitrogen (but not peptide) bonds"/>
    <property type="evidence" value="ECO:0007669"/>
    <property type="project" value="InterPro"/>
</dbReference>
<evidence type="ECO:0000256" key="1">
    <source>
        <dbReference type="SAM" id="MobiDB-lite"/>
    </source>
</evidence>
<dbReference type="GeneID" id="110980348"/>
<dbReference type="InterPro" id="IPR011059">
    <property type="entry name" value="Metal-dep_hydrolase_composite"/>
</dbReference>
<protein>
    <submittedName>
        <fullName evidence="4">Uncharacterized protein LOC110980348</fullName>
    </submittedName>
</protein>
<dbReference type="Proteomes" id="UP000694845">
    <property type="component" value="Unplaced"/>
</dbReference>
<keyword evidence="3" id="KW-1185">Reference proteome</keyword>
<name>A0A8B7YME1_ACAPL</name>
<dbReference type="Pfam" id="PF07969">
    <property type="entry name" value="Amidohydro_3"/>
    <property type="match status" value="1"/>
</dbReference>
<gene>
    <name evidence="4" type="primary">LOC110980348</name>
</gene>
<organism evidence="3 4">
    <name type="scientific">Acanthaster planci</name>
    <name type="common">Crown-of-thorns starfish</name>
    <dbReference type="NCBI Taxonomy" id="133434"/>
    <lineage>
        <taxon>Eukaryota</taxon>
        <taxon>Metazoa</taxon>
        <taxon>Echinodermata</taxon>
        <taxon>Eleutherozoa</taxon>
        <taxon>Asterozoa</taxon>
        <taxon>Asteroidea</taxon>
        <taxon>Valvatacea</taxon>
        <taxon>Valvatida</taxon>
        <taxon>Acanthasteridae</taxon>
        <taxon>Acanthaster</taxon>
    </lineage>
</organism>
<evidence type="ECO:0000259" key="2">
    <source>
        <dbReference type="Pfam" id="PF07969"/>
    </source>
</evidence>
<dbReference type="OrthoDB" id="3501663at2759"/>
<feature type="domain" description="Amidohydrolase 3" evidence="2">
    <location>
        <begin position="82"/>
        <end position="269"/>
    </location>
</feature>
<sequence>MQRMQETTSKPKMPKGKAGTKQADIIFYGGDIITMEESDANSLGSAADPPPKVEAVAISGDTFLEVGTMDKVFRHAGNKTQVIFLNQQTLMPGFIEPHQHAILCAHMRSQYVNISALKYRSYEDIRTVMMKKISELETDPSNEGWAFFFGWDAELISDLPTLSANFLDTNFSSTTPIVVVGQSGHVAWVNSPALDAPPPIGKDYESPPGGTVVLDAEGYPTGQLFEEPAISIVMGQKAPSPNEKMMTEAFLQQWKAYASAGLTTVTDLAYMPNQRWTRF</sequence>
<reference evidence="4" key="1">
    <citation type="submission" date="2025-08" db="UniProtKB">
        <authorList>
            <consortium name="RefSeq"/>
        </authorList>
    </citation>
    <scope>IDENTIFICATION</scope>
</reference>
<dbReference type="Gene3D" id="3.10.310.70">
    <property type="match status" value="1"/>
</dbReference>